<reference evidence="3" key="1">
    <citation type="journal article" date="2019" name="Int. J. Syst. Evol. Microbiol.">
        <title>The Global Catalogue of Microorganisms (GCM) 10K type strain sequencing project: providing services to taxonomists for standard genome sequencing and annotation.</title>
        <authorList>
            <consortium name="The Broad Institute Genomics Platform"/>
            <consortium name="The Broad Institute Genome Sequencing Center for Infectious Disease"/>
            <person name="Wu L."/>
            <person name="Ma J."/>
        </authorList>
    </citation>
    <scope>NUCLEOTIDE SEQUENCE [LARGE SCALE GENOMIC DNA]</scope>
    <source>
        <strain evidence="3">KCTC 23984</strain>
    </source>
</reference>
<organism evidence="2 3">
    <name type="scientific">Pontibacter toksunensis</name>
    <dbReference type="NCBI Taxonomy" id="1332631"/>
    <lineage>
        <taxon>Bacteria</taxon>
        <taxon>Pseudomonadati</taxon>
        <taxon>Bacteroidota</taxon>
        <taxon>Cytophagia</taxon>
        <taxon>Cytophagales</taxon>
        <taxon>Hymenobacteraceae</taxon>
        <taxon>Pontibacter</taxon>
    </lineage>
</organism>
<feature type="domain" description="Cupin type-2" evidence="1">
    <location>
        <begin position="43"/>
        <end position="99"/>
    </location>
</feature>
<dbReference type="PANTHER" id="PTHR36114">
    <property type="entry name" value="16.7 KDA PROTEIN IN WHIE LOCUS"/>
    <property type="match status" value="1"/>
</dbReference>
<evidence type="ECO:0000259" key="1">
    <source>
        <dbReference type="Pfam" id="PF07883"/>
    </source>
</evidence>
<gene>
    <name evidence="2" type="ORF">ACFS7Z_10105</name>
</gene>
<dbReference type="Pfam" id="PF07883">
    <property type="entry name" value="Cupin_2"/>
    <property type="match status" value="1"/>
</dbReference>
<proteinExistence type="predicted"/>
<keyword evidence="3" id="KW-1185">Reference proteome</keyword>
<dbReference type="InterPro" id="IPR014710">
    <property type="entry name" value="RmlC-like_jellyroll"/>
</dbReference>
<dbReference type="InterPro" id="IPR052044">
    <property type="entry name" value="PKS_Associated_Protein"/>
</dbReference>
<evidence type="ECO:0000313" key="2">
    <source>
        <dbReference type="EMBL" id="MFD3000713.1"/>
    </source>
</evidence>
<dbReference type="Gene3D" id="2.60.120.10">
    <property type="entry name" value="Jelly Rolls"/>
    <property type="match status" value="1"/>
</dbReference>
<dbReference type="InterPro" id="IPR013096">
    <property type="entry name" value="Cupin_2"/>
</dbReference>
<name>A0ABW6BSA5_9BACT</name>
<comment type="caution">
    <text evidence="2">The sequence shown here is derived from an EMBL/GenBank/DDBJ whole genome shotgun (WGS) entry which is preliminary data.</text>
</comment>
<dbReference type="PANTHER" id="PTHR36114:SF1">
    <property type="entry name" value="16.7 KDA PROTEIN IN WHIE LOCUS"/>
    <property type="match status" value="1"/>
</dbReference>
<dbReference type="CDD" id="cd02226">
    <property type="entry name" value="cupin_YdbB-like"/>
    <property type="match status" value="1"/>
</dbReference>
<dbReference type="RefSeq" id="WP_377484014.1">
    <property type="nucleotide sequence ID" value="NZ_JBHUOX010000006.1"/>
</dbReference>
<dbReference type="InterPro" id="IPR011051">
    <property type="entry name" value="RmlC_Cupin_sf"/>
</dbReference>
<dbReference type="EMBL" id="JBHUOX010000006">
    <property type="protein sequence ID" value="MFD3000713.1"/>
    <property type="molecule type" value="Genomic_DNA"/>
</dbReference>
<protein>
    <submittedName>
        <fullName evidence="2">Cupin domain-containing protein</fullName>
    </submittedName>
</protein>
<sequence>MEKPALEKVNLAEKFDQINDYWNPRIAGELNGQQVKLAKFQGPFEWHHHEHEDEFFLVVKGQFEMHLRDKVVTLQPGEFLIVPRGVEHRPVANEEAEVLMFEPASTVNTGNLENSERTRKNLERL</sequence>
<accession>A0ABW6BSA5</accession>
<dbReference type="SUPFAM" id="SSF51182">
    <property type="entry name" value="RmlC-like cupins"/>
    <property type="match status" value="1"/>
</dbReference>
<evidence type="ECO:0000313" key="3">
    <source>
        <dbReference type="Proteomes" id="UP001597641"/>
    </source>
</evidence>
<dbReference type="Proteomes" id="UP001597641">
    <property type="component" value="Unassembled WGS sequence"/>
</dbReference>